<dbReference type="PANTHER" id="PTHR46834">
    <property type="entry name" value="TRANSCRIPTION FACTOR BHLH91"/>
    <property type="match status" value="1"/>
</dbReference>
<dbReference type="InterPro" id="IPR036638">
    <property type="entry name" value="HLH_DNA-bd_sf"/>
</dbReference>
<dbReference type="InterPro" id="IPR045895">
    <property type="entry name" value="bHLH91-like"/>
</dbReference>
<accession>A0ABU6TPN0</accession>
<dbReference type="EMBL" id="JASCZI010091291">
    <property type="protein sequence ID" value="MED6149808.1"/>
    <property type="molecule type" value="Genomic_DNA"/>
</dbReference>
<comment type="subcellular location">
    <subcellularLocation>
        <location evidence="1">Nucleus</location>
    </subcellularLocation>
</comment>
<reference evidence="5 6" key="1">
    <citation type="journal article" date="2023" name="Plants (Basel)">
        <title>Bridging the Gap: Combining Genomics and Transcriptomics Approaches to Understand Stylosanthes scabra, an Orphan Legume from the Brazilian Caatinga.</title>
        <authorList>
            <person name="Ferreira-Neto J.R.C."/>
            <person name="da Silva M.D."/>
            <person name="Binneck E."/>
            <person name="de Melo N.F."/>
            <person name="da Silva R.H."/>
            <person name="de Melo A.L.T.M."/>
            <person name="Pandolfi V."/>
            <person name="Bustamante F.O."/>
            <person name="Brasileiro-Vidal A.C."/>
            <person name="Benko-Iseppon A.M."/>
        </authorList>
    </citation>
    <scope>NUCLEOTIDE SEQUENCE [LARGE SCALE GENOMIC DNA]</scope>
    <source>
        <tissue evidence="5">Leaves</tissue>
    </source>
</reference>
<name>A0ABU6TPN0_9FABA</name>
<gene>
    <name evidence="5" type="ORF">PIB30_066150</name>
</gene>
<evidence type="ECO:0000313" key="6">
    <source>
        <dbReference type="Proteomes" id="UP001341840"/>
    </source>
</evidence>
<organism evidence="5 6">
    <name type="scientific">Stylosanthes scabra</name>
    <dbReference type="NCBI Taxonomy" id="79078"/>
    <lineage>
        <taxon>Eukaryota</taxon>
        <taxon>Viridiplantae</taxon>
        <taxon>Streptophyta</taxon>
        <taxon>Embryophyta</taxon>
        <taxon>Tracheophyta</taxon>
        <taxon>Spermatophyta</taxon>
        <taxon>Magnoliopsida</taxon>
        <taxon>eudicotyledons</taxon>
        <taxon>Gunneridae</taxon>
        <taxon>Pentapetalae</taxon>
        <taxon>rosids</taxon>
        <taxon>fabids</taxon>
        <taxon>Fabales</taxon>
        <taxon>Fabaceae</taxon>
        <taxon>Papilionoideae</taxon>
        <taxon>50 kb inversion clade</taxon>
        <taxon>dalbergioids sensu lato</taxon>
        <taxon>Dalbergieae</taxon>
        <taxon>Pterocarpus clade</taxon>
        <taxon>Stylosanthes</taxon>
    </lineage>
</organism>
<evidence type="ECO:0000256" key="3">
    <source>
        <dbReference type="ARBA" id="ARBA00023163"/>
    </source>
</evidence>
<dbReference type="SUPFAM" id="SSF47459">
    <property type="entry name" value="HLH, helix-loop-helix DNA-binding domain"/>
    <property type="match status" value="1"/>
</dbReference>
<keyword evidence="2" id="KW-0805">Transcription regulation</keyword>
<keyword evidence="6" id="KW-1185">Reference proteome</keyword>
<dbReference type="Proteomes" id="UP001341840">
    <property type="component" value="Unassembled WGS sequence"/>
</dbReference>
<evidence type="ECO:0000256" key="4">
    <source>
        <dbReference type="ARBA" id="ARBA00023242"/>
    </source>
</evidence>
<evidence type="ECO:0000256" key="2">
    <source>
        <dbReference type="ARBA" id="ARBA00023015"/>
    </source>
</evidence>
<proteinExistence type="predicted"/>
<dbReference type="PANTHER" id="PTHR46834:SF1">
    <property type="entry name" value="TRANSCRIPTION FACTOR BHLH10"/>
    <property type="match status" value="1"/>
</dbReference>
<protein>
    <submittedName>
        <fullName evidence="5">Uncharacterized protein</fullName>
    </submittedName>
</protein>
<comment type="caution">
    <text evidence="5">The sequence shown here is derived from an EMBL/GenBank/DDBJ whole genome shotgun (WGS) entry which is preliminary data.</text>
</comment>
<sequence length="145" mass="16361">MEPLNETNKNDRASVVGDAIDYIKELLRTVNELKSLVEKKSESLIRSSWIQRKSKDSEVDVRIIDNEVTIKIVQRKRINDNNCILVYVPKVLDELKLDLQHVGGGHIGDFCSFLFNSKICEGSSVYASAIANKLIEVMDRSLAPI</sequence>
<evidence type="ECO:0000313" key="5">
    <source>
        <dbReference type="EMBL" id="MED6149808.1"/>
    </source>
</evidence>
<keyword evidence="3" id="KW-0804">Transcription</keyword>
<keyword evidence="4" id="KW-0539">Nucleus</keyword>
<evidence type="ECO:0000256" key="1">
    <source>
        <dbReference type="ARBA" id="ARBA00004123"/>
    </source>
</evidence>